<dbReference type="EMBL" id="CP113836">
    <property type="protein sequence ID" value="WAL69517.1"/>
    <property type="molecule type" value="Genomic_DNA"/>
</dbReference>
<reference evidence="1" key="1">
    <citation type="submission" date="2022-11" db="EMBL/GenBank/DDBJ databases">
        <authorList>
            <person name="Mo P."/>
        </authorList>
    </citation>
    <scope>NUCLEOTIDE SEQUENCE</scope>
    <source>
        <strain evidence="1">HUAS 11-8</strain>
    </source>
</reference>
<name>A0ABY7BE60_9PSEU</name>
<sequence>MLVVEEPLDVLLAAERAEGLAGSGGIRPEALNELDRVGFPRSGSPAWYDEPCGTRARTAATSATW</sequence>
<protein>
    <submittedName>
        <fullName evidence="1">Uncharacterized protein</fullName>
    </submittedName>
</protein>
<dbReference type="Proteomes" id="UP001163203">
    <property type="component" value="Chromosome"/>
</dbReference>
<dbReference type="RefSeq" id="WP_268759601.1">
    <property type="nucleotide sequence ID" value="NZ_CP113836.1"/>
</dbReference>
<keyword evidence="2" id="KW-1185">Reference proteome</keyword>
<accession>A0ABY7BE60</accession>
<evidence type="ECO:0000313" key="1">
    <source>
        <dbReference type="EMBL" id="WAL69517.1"/>
    </source>
</evidence>
<gene>
    <name evidence="1" type="ORF">ORV05_17650</name>
</gene>
<proteinExistence type="predicted"/>
<evidence type="ECO:0000313" key="2">
    <source>
        <dbReference type="Proteomes" id="UP001163203"/>
    </source>
</evidence>
<organism evidence="1 2">
    <name type="scientific">Amycolatopsis cynarae</name>
    <dbReference type="NCBI Taxonomy" id="2995223"/>
    <lineage>
        <taxon>Bacteria</taxon>
        <taxon>Bacillati</taxon>
        <taxon>Actinomycetota</taxon>
        <taxon>Actinomycetes</taxon>
        <taxon>Pseudonocardiales</taxon>
        <taxon>Pseudonocardiaceae</taxon>
        <taxon>Amycolatopsis</taxon>
    </lineage>
</organism>